<dbReference type="RefSeq" id="WP_184570114.1">
    <property type="nucleotide sequence ID" value="NZ_JACHJL010000003.1"/>
</dbReference>
<dbReference type="EMBL" id="JACHJL010000003">
    <property type="protein sequence ID" value="MBB5934532.1"/>
    <property type="molecule type" value="Genomic_DNA"/>
</dbReference>
<evidence type="ECO:0000256" key="1">
    <source>
        <dbReference type="SAM" id="MobiDB-lite"/>
    </source>
</evidence>
<reference evidence="2 3" key="1">
    <citation type="submission" date="2020-08" db="EMBL/GenBank/DDBJ databases">
        <title>Genomic Encyclopedia of Type Strains, Phase III (KMG-III): the genomes of soil and plant-associated and newly described type strains.</title>
        <authorList>
            <person name="Whitman W."/>
        </authorList>
    </citation>
    <scope>NUCLEOTIDE SEQUENCE [LARGE SCALE GENOMIC DNA]</scope>
    <source>
        <strain evidence="2 3">CECT 8305</strain>
    </source>
</reference>
<dbReference type="Proteomes" id="UP000588098">
    <property type="component" value="Unassembled WGS sequence"/>
</dbReference>
<comment type="caution">
    <text evidence="2">The sequence shown here is derived from an EMBL/GenBank/DDBJ whole genome shotgun (WGS) entry which is preliminary data.</text>
</comment>
<feature type="compositionally biased region" description="Gly residues" evidence="1">
    <location>
        <begin position="120"/>
        <end position="138"/>
    </location>
</feature>
<accession>A0A7W9UXE5</accession>
<gene>
    <name evidence="2" type="ORF">FHS42_001579</name>
</gene>
<evidence type="ECO:0000313" key="2">
    <source>
        <dbReference type="EMBL" id="MBB5934532.1"/>
    </source>
</evidence>
<keyword evidence="3" id="KW-1185">Reference proteome</keyword>
<name>A0A7W9UXE5_9ACTN</name>
<feature type="region of interest" description="Disordered" evidence="1">
    <location>
        <begin position="120"/>
        <end position="147"/>
    </location>
</feature>
<proteinExistence type="predicted"/>
<sequence>MELEKTLHMARALVLADLSAGDVARADVVSLVEDAVAHRRWWVEQWPQGAQFVTGLVAQDVQDALLERYGRWPLCPVCVGEGDPHALEVEPELGADPHWVCAKTAVAVARVGTLGAVGAAGGGGGSSGSGGGGGGGQGRGHESESEH</sequence>
<evidence type="ECO:0000313" key="3">
    <source>
        <dbReference type="Proteomes" id="UP000588098"/>
    </source>
</evidence>
<organism evidence="2 3">
    <name type="scientific">Streptomyces zagrosensis</name>
    <dbReference type="NCBI Taxonomy" id="1042984"/>
    <lineage>
        <taxon>Bacteria</taxon>
        <taxon>Bacillati</taxon>
        <taxon>Actinomycetota</taxon>
        <taxon>Actinomycetes</taxon>
        <taxon>Kitasatosporales</taxon>
        <taxon>Streptomycetaceae</taxon>
        <taxon>Streptomyces</taxon>
    </lineage>
</organism>
<protein>
    <submittedName>
        <fullName evidence="2">Putative membrane protein YgcG</fullName>
    </submittedName>
</protein>
<dbReference type="AlphaFoldDB" id="A0A7W9UXE5"/>